<keyword evidence="3" id="KW-1185">Reference proteome</keyword>
<dbReference type="Proteomes" id="UP001465976">
    <property type="component" value="Unassembled WGS sequence"/>
</dbReference>
<evidence type="ECO:0000256" key="1">
    <source>
        <dbReference type="SAM" id="MobiDB-lite"/>
    </source>
</evidence>
<sequence>MASVEVLNGSEVATQVPQSTEKEPTSLETDSLPVEDVSLLDKPKQLDVTEQKAEGVDASNDVAETIERVVLQ</sequence>
<name>A0ABR3EI97_9AGAR</name>
<gene>
    <name evidence="2" type="ORF">V5O48_019488</name>
</gene>
<evidence type="ECO:0000313" key="2">
    <source>
        <dbReference type="EMBL" id="KAL0562597.1"/>
    </source>
</evidence>
<dbReference type="EMBL" id="JBAHYK010005089">
    <property type="protein sequence ID" value="KAL0562597.1"/>
    <property type="molecule type" value="Genomic_DNA"/>
</dbReference>
<comment type="caution">
    <text evidence="2">The sequence shown here is derived from an EMBL/GenBank/DDBJ whole genome shotgun (WGS) entry which is preliminary data.</text>
</comment>
<protein>
    <submittedName>
        <fullName evidence="2">Uncharacterized protein</fullName>
    </submittedName>
</protein>
<organism evidence="2 3">
    <name type="scientific">Marasmius crinis-equi</name>
    <dbReference type="NCBI Taxonomy" id="585013"/>
    <lineage>
        <taxon>Eukaryota</taxon>
        <taxon>Fungi</taxon>
        <taxon>Dikarya</taxon>
        <taxon>Basidiomycota</taxon>
        <taxon>Agaricomycotina</taxon>
        <taxon>Agaricomycetes</taxon>
        <taxon>Agaricomycetidae</taxon>
        <taxon>Agaricales</taxon>
        <taxon>Marasmiineae</taxon>
        <taxon>Marasmiaceae</taxon>
        <taxon>Marasmius</taxon>
    </lineage>
</organism>
<proteinExistence type="predicted"/>
<evidence type="ECO:0000313" key="3">
    <source>
        <dbReference type="Proteomes" id="UP001465976"/>
    </source>
</evidence>
<reference evidence="2 3" key="1">
    <citation type="submission" date="2024-02" db="EMBL/GenBank/DDBJ databases">
        <title>A draft genome for the cacao thread blight pathogen Marasmius crinis-equi.</title>
        <authorList>
            <person name="Cohen S.P."/>
            <person name="Baruah I.K."/>
            <person name="Amoako-Attah I."/>
            <person name="Bukari Y."/>
            <person name="Meinhardt L.W."/>
            <person name="Bailey B.A."/>
        </authorList>
    </citation>
    <scope>NUCLEOTIDE SEQUENCE [LARGE SCALE GENOMIC DNA]</scope>
    <source>
        <strain evidence="2 3">GH-76</strain>
    </source>
</reference>
<feature type="region of interest" description="Disordered" evidence="1">
    <location>
        <begin position="1"/>
        <end position="31"/>
    </location>
</feature>
<feature type="non-terminal residue" evidence="2">
    <location>
        <position position="72"/>
    </location>
</feature>
<accession>A0ABR3EI97</accession>